<feature type="transmembrane region" description="Helical" evidence="8">
    <location>
        <begin position="12"/>
        <end position="30"/>
    </location>
</feature>
<reference evidence="9 10" key="2">
    <citation type="submission" date="2023-06" db="EMBL/GenBank/DDBJ databases">
        <title>Identification and characterization of horizontal gene transfer across gut microbiota members of farm animals based on homology search.</title>
        <authorList>
            <person name="Schwarzerova J."/>
            <person name="Nykrynova M."/>
            <person name="Jureckova K."/>
            <person name="Cejkova D."/>
            <person name="Rychlik I."/>
        </authorList>
    </citation>
    <scope>NUCLEOTIDE SEQUENCE [LARGE SCALE GENOMIC DNA]</scope>
    <source>
        <strain evidence="9 10">ET39</strain>
    </source>
</reference>
<sequence>MSTDLRNAFIKTIPIMCGYLFLGFAFGISLQQAGFGAGWALLISTIVYAGSLQFVLVPFLASGAPLVSVFLTSLFVNSRHIFYGLSFLERFRRMKQAYPYMVFSLTDETYSVLCAQKDVDALSDRELFFIHLLDQLYWIVGSLGGALLGSVLPFDFTGIDFAMTALFGVIFYEQMEQAANRLPAVVGIGCAIVCLLLFGTENFLLPALVSAVVGLSLLRPWLGRERT</sequence>
<evidence type="ECO:0000313" key="10">
    <source>
        <dbReference type="Proteomes" id="UP001529340"/>
    </source>
</evidence>
<evidence type="ECO:0000256" key="4">
    <source>
        <dbReference type="ARBA" id="ARBA00022475"/>
    </source>
</evidence>
<comment type="similarity">
    <text evidence="2">Belongs to the AzlC family.</text>
</comment>
<dbReference type="Proteomes" id="UP001529340">
    <property type="component" value="Unassembled WGS sequence"/>
</dbReference>
<dbReference type="PANTHER" id="PTHR34979:SF1">
    <property type="entry name" value="INNER MEMBRANE PROTEIN YGAZ"/>
    <property type="match status" value="1"/>
</dbReference>
<feature type="transmembrane region" description="Helical" evidence="8">
    <location>
        <begin position="37"/>
        <end position="60"/>
    </location>
</feature>
<evidence type="ECO:0000256" key="7">
    <source>
        <dbReference type="ARBA" id="ARBA00023136"/>
    </source>
</evidence>
<dbReference type="EMBL" id="JAUDCG010000035">
    <property type="protein sequence ID" value="MDM8157610.1"/>
    <property type="molecule type" value="Genomic_DNA"/>
</dbReference>
<accession>A0ABT7UDA1</accession>
<evidence type="ECO:0000313" key="9">
    <source>
        <dbReference type="EMBL" id="MDM8157610.1"/>
    </source>
</evidence>
<evidence type="ECO:0000256" key="1">
    <source>
        <dbReference type="ARBA" id="ARBA00004651"/>
    </source>
</evidence>
<keyword evidence="3" id="KW-0813">Transport</keyword>
<dbReference type="RefSeq" id="WP_289608055.1">
    <property type="nucleotide sequence ID" value="NZ_JAUDCG010000035.1"/>
</dbReference>
<organism evidence="9 10">
    <name type="scientific">Amedibacillus dolichus</name>
    <dbReference type="NCBI Taxonomy" id="31971"/>
    <lineage>
        <taxon>Bacteria</taxon>
        <taxon>Bacillati</taxon>
        <taxon>Bacillota</taxon>
        <taxon>Erysipelotrichia</taxon>
        <taxon>Erysipelotrichales</taxon>
        <taxon>Erysipelotrichaceae</taxon>
        <taxon>Amedibacillus</taxon>
    </lineage>
</organism>
<evidence type="ECO:0000256" key="8">
    <source>
        <dbReference type="SAM" id="Phobius"/>
    </source>
</evidence>
<evidence type="ECO:0000256" key="5">
    <source>
        <dbReference type="ARBA" id="ARBA00022692"/>
    </source>
</evidence>
<evidence type="ECO:0000256" key="2">
    <source>
        <dbReference type="ARBA" id="ARBA00010735"/>
    </source>
</evidence>
<keyword evidence="6 8" id="KW-1133">Transmembrane helix</keyword>
<proteinExistence type="inferred from homology"/>
<evidence type="ECO:0000256" key="3">
    <source>
        <dbReference type="ARBA" id="ARBA00022448"/>
    </source>
</evidence>
<dbReference type="PANTHER" id="PTHR34979">
    <property type="entry name" value="INNER MEMBRANE PROTEIN YGAZ"/>
    <property type="match status" value="1"/>
</dbReference>
<reference evidence="9 10" key="3">
    <citation type="submission" date="2023-06" db="EMBL/GenBank/DDBJ databases">
        <authorList>
            <person name="Zeman M."/>
            <person name="Kubasova T."/>
            <person name="Jahodarova E."/>
            <person name="Nykrynova M."/>
            <person name="Rychlik I."/>
        </authorList>
    </citation>
    <scope>NUCLEOTIDE SEQUENCE [LARGE SCALE GENOMIC DNA]</scope>
    <source>
        <strain evidence="9 10">ET39</strain>
    </source>
</reference>
<comment type="subcellular location">
    <subcellularLocation>
        <location evidence="1">Cell membrane</location>
        <topology evidence="1">Multi-pass membrane protein</topology>
    </subcellularLocation>
</comment>
<name>A0ABT7UDA1_9FIRM</name>
<keyword evidence="4" id="KW-1003">Cell membrane</keyword>
<feature type="transmembrane region" description="Helical" evidence="8">
    <location>
        <begin position="204"/>
        <end position="222"/>
    </location>
</feature>
<keyword evidence="7 8" id="KW-0472">Membrane</keyword>
<dbReference type="InterPro" id="IPR011606">
    <property type="entry name" value="Brnchd-chn_aa_trnsp_permease"/>
</dbReference>
<comment type="caution">
    <text evidence="9">The sequence shown here is derived from an EMBL/GenBank/DDBJ whole genome shotgun (WGS) entry which is preliminary data.</text>
</comment>
<dbReference type="Pfam" id="PF03591">
    <property type="entry name" value="AzlC"/>
    <property type="match status" value="1"/>
</dbReference>
<gene>
    <name evidence="9" type="ORF">QUV96_08170</name>
</gene>
<feature type="transmembrane region" description="Helical" evidence="8">
    <location>
        <begin position="179"/>
        <end position="198"/>
    </location>
</feature>
<feature type="transmembrane region" description="Helical" evidence="8">
    <location>
        <begin position="127"/>
        <end position="148"/>
    </location>
</feature>
<protein>
    <submittedName>
        <fullName evidence="9">AzlC family ABC transporter permease</fullName>
    </submittedName>
</protein>
<reference evidence="10" key="1">
    <citation type="submission" date="2023-06" db="EMBL/GenBank/DDBJ databases">
        <title>Identification and characterization of horizontal gene transfer across gut microbiota members of farm animals based on homology search.</title>
        <authorList>
            <person name="Zeman M."/>
            <person name="Kubasova T."/>
            <person name="Jahodarova E."/>
            <person name="Nykrynova M."/>
            <person name="Rychlik I."/>
        </authorList>
    </citation>
    <scope>NUCLEOTIDE SEQUENCE [LARGE SCALE GENOMIC DNA]</scope>
    <source>
        <strain evidence="10">ET39</strain>
    </source>
</reference>
<evidence type="ECO:0000256" key="6">
    <source>
        <dbReference type="ARBA" id="ARBA00022989"/>
    </source>
</evidence>
<keyword evidence="10" id="KW-1185">Reference proteome</keyword>
<keyword evidence="5 8" id="KW-0812">Transmembrane</keyword>